<dbReference type="Proteomes" id="UP000823775">
    <property type="component" value="Unassembled WGS sequence"/>
</dbReference>
<organism evidence="2 3">
    <name type="scientific">Datura stramonium</name>
    <name type="common">Jimsonweed</name>
    <name type="synonym">Common thornapple</name>
    <dbReference type="NCBI Taxonomy" id="4076"/>
    <lineage>
        <taxon>Eukaryota</taxon>
        <taxon>Viridiplantae</taxon>
        <taxon>Streptophyta</taxon>
        <taxon>Embryophyta</taxon>
        <taxon>Tracheophyta</taxon>
        <taxon>Spermatophyta</taxon>
        <taxon>Magnoliopsida</taxon>
        <taxon>eudicotyledons</taxon>
        <taxon>Gunneridae</taxon>
        <taxon>Pentapetalae</taxon>
        <taxon>asterids</taxon>
        <taxon>lamiids</taxon>
        <taxon>Solanales</taxon>
        <taxon>Solanaceae</taxon>
        <taxon>Solanoideae</taxon>
        <taxon>Datureae</taxon>
        <taxon>Datura</taxon>
    </lineage>
</organism>
<protein>
    <submittedName>
        <fullName evidence="2">Uncharacterized protein</fullName>
    </submittedName>
</protein>
<gene>
    <name evidence="2" type="ORF">HAX54_003145</name>
</gene>
<comment type="caution">
    <text evidence="2">The sequence shown here is derived from an EMBL/GenBank/DDBJ whole genome shotgun (WGS) entry which is preliminary data.</text>
</comment>
<feature type="region of interest" description="Disordered" evidence="1">
    <location>
        <begin position="16"/>
        <end position="36"/>
    </location>
</feature>
<proteinExistence type="predicted"/>
<keyword evidence="3" id="KW-1185">Reference proteome</keyword>
<feature type="non-terminal residue" evidence="2">
    <location>
        <position position="165"/>
    </location>
</feature>
<evidence type="ECO:0000313" key="3">
    <source>
        <dbReference type="Proteomes" id="UP000823775"/>
    </source>
</evidence>
<dbReference type="EMBL" id="JACEIK010011411">
    <property type="protein sequence ID" value="MCE3215660.1"/>
    <property type="molecule type" value="Genomic_DNA"/>
</dbReference>
<sequence length="165" mass="19098">MASKAKKRKEIEVANKDLNQLRKGTKGSSSSAKGTPVRRFRAKVVEPHGLTWFNTQKEAKYAPENRIDEGILSLEFPTIRDKVRKLGLGYIFVESEECNLTLVSEFYANWDTSFGESTKVKIRGQVVHFTFKIFNAFFNTPMVNLSEYFILLKKPQYRDIHHTLY</sequence>
<feature type="compositionally biased region" description="Low complexity" evidence="1">
    <location>
        <begin position="26"/>
        <end position="35"/>
    </location>
</feature>
<accession>A0ABS8WUA9</accession>
<name>A0ABS8WUA9_DATST</name>
<evidence type="ECO:0000256" key="1">
    <source>
        <dbReference type="SAM" id="MobiDB-lite"/>
    </source>
</evidence>
<evidence type="ECO:0000313" key="2">
    <source>
        <dbReference type="EMBL" id="MCE3215660.1"/>
    </source>
</evidence>
<reference evidence="2 3" key="1">
    <citation type="journal article" date="2021" name="BMC Genomics">
        <title>Datura genome reveals duplications of psychoactive alkaloid biosynthetic genes and high mutation rate following tissue culture.</title>
        <authorList>
            <person name="Rajewski A."/>
            <person name="Carter-House D."/>
            <person name="Stajich J."/>
            <person name="Litt A."/>
        </authorList>
    </citation>
    <scope>NUCLEOTIDE SEQUENCE [LARGE SCALE GENOMIC DNA]</scope>
    <source>
        <strain evidence="2">AR-01</strain>
    </source>
</reference>